<feature type="signal peptide" evidence="5">
    <location>
        <begin position="1"/>
        <end position="26"/>
    </location>
</feature>
<keyword evidence="5" id="KW-0732">Signal</keyword>
<organism evidence="7 8">
    <name type="scientific">Candidatus Scalindua brodae</name>
    <dbReference type="NCBI Taxonomy" id="237368"/>
    <lineage>
        <taxon>Bacteria</taxon>
        <taxon>Pseudomonadati</taxon>
        <taxon>Planctomycetota</taxon>
        <taxon>Candidatus Brocadiia</taxon>
        <taxon>Candidatus Brocadiales</taxon>
        <taxon>Candidatus Scalinduaceae</taxon>
        <taxon>Candidatus Scalindua</taxon>
    </lineage>
</organism>
<dbReference type="AlphaFoldDB" id="A0A0B0EPW9"/>
<dbReference type="NCBIfam" id="TIGR02276">
    <property type="entry name" value="beta_rpt_yvtn"/>
    <property type="match status" value="1"/>
</dbReference>
<gene>
    <name evidence="7" type="primary">hzsBC</name>
    <name evidence="7" type="ORF">SCABRO_01046</name>
</gene>
<dbReference type="InterPro" id="IPR011964">
    <property type="entry name" value="YVTN_b-propeller_repeat"/>
</dbReference>
<dbReference type="Gene3D" id="2.130.10.10">
    <property type="entry name" value="YVTN repeat-like/Quinoprotein amine dehydrogenase"/>
    <property type="match status" value="1"/>
</dbReference>
<evidence type="ECO:0000256" key="4">
    <source>
        <dbReference type="PROSITE-ProRule" id="PRU00433"/>
    </source>
</evidence>
<dbReference type="InterPro" id="IPR011045">
    <property type="entry name" value="N2O_reductase_N"/>
</dbReference>
<dbReference type="PROSITE" id="PS51007">
    <property type="entry name" value="CYTC"/>
    <property type="match status" value="1"/>
</dbReference>
<keyword evidence="1 4" id="KW-0349">Heme</keyword>
<accession>A0A0B0EPW9</accession>
<dbReference type="SUPFAM" id="SSF46626">
    <property type="entry name" value="Cytochrome c"/>
    <property type="match status" value="2"/>
</dbReference>
<dbReference type="GO" id="GO:0009055">
    <property type="term" value="F:electron transfer activity"/>
    <property type="evidence" value="ECO:0007669"/>
    <property type="project" value="InterPro"/>
</dbReference>
<name>A0A0B0EPW9_9BACT</name>
<dbReference type="PATRIC" id="fig|237368.3.peg.1153"/>
<evidence type="ECO:0000256" key="3">
    <source>
        <dbReference type="ARBA" id="ARBA00023004"/>
    </source>
</evidence>
<evidence type="ECO:0000313" key="8">
    <source>
        <dbReference type="Proteomes" id="UP000030652"/>
    </source>
</evidence>
<dbReference type="Gene3D" id="1.10.760.10">
    <property type="entry name" value="Cytochrome c-like domain"/>
    <property type="match status" value="2"/>
</dbReference>
<reference evidence="7 8" key="1">
    <citation type="submission" date="2014-10" db="EMBL/GenBank/DDBJ databases">
        <title>Draft genome of anammox bacterium scalindua brodae, obtained using differential coverage binning of sequence data from two enrichment reactors.</title>
        <authorList>
            <person name="Speth D.R."/>
            <person name="Russ L."/>
            <person name="Kartal B."/>
            <person name="Op den Camp H.J."/>
            <person name="Dutilh B.E."/>
            <person name="Jetten M.S."/>
        </authorList>
    </citation>
    <scope>NUCLEOTIDE SEQUENCE [LARGE SCALE GENOMIC DNA]</scope>
    <source>
        <strain evidence="7">RU1</strain>
    </source>
</reference>
<dbReference type="InterPro" id="IPR036909">
    <property type="entry name" value="Cyt_c-like_dom_sf"/>
</dbReference>
<keyword evidence="2 4" id="KW-0479">Metal-binding</keyword>
<dbReference type="Proteomes" id="UP000030652">
    <property type="component" value="Unassembled WGS sequence"/>
</dbReference>
<dbReference type="InterPro" id="IPR051200">
    <property type="entry name" value="Host-pathogen_enzymatic-act"/>
</dbReference>
<evidence type="ECO:0000256" key="2">
    <source>
        <dbReference type="ARBA" id="ARBA00022723"/>
    </source>
</evidence>
<dbReference type="InterPro" id="IPR009056">
    <property type="entry name" value="Cyt_c-like_dom"/>
</dbReference>
<dbReference type="SUPFAM" id="SSF50974">
    <property type="entry name" value="Nitrous oxide reductase, N-terminal domain"/>
    <property type="match status" value="1"/>
</dbReference>
<evidence type="ECO:0000256" key="5">
    <source>
        <dbReference type="SAM" id="SignalP"/>
    </source>
</evidence>
<dbReference type="GO" id="GO:0046872">
    <property type="term" value="F:metal ion binding"/>
    <property type="evidence" value="ECO:0007669"/>
    <property type="project" value="UniProtKB-KW"/>
</dbReference>
<proteinExistence type="predicted"/>
<comment type="caution">
    <text evidence="7">The sequence shown here is derived from an EMBL/GenBank/DDBJ whole genome shotgun (WGS) entry which is preliminary data.</text>
</comment>
<dbReference type="EMBL" id="JRYO01000070">
    <property type="protein sequence ID" value="KHE93198.1"/>
    <property type="molecule type" value="Genomic_DNA"/>
</dbReference>
<dbReference type="GO" id="GO:0020037">
    <property type="term" value="F:heme binding"/>
    <property type="evidence" value="ECO:0007669"/>
    <property type="project" value="InterPro"/>
</dbReference>
<dbReference type="PANTHER" id="PTHR47197:SF3">
    <property type="entry name" value="DIHYDRO-HEME D1 DEHYDROGENASE"/>
    <property type="match status" value="1"/>
</dbReference>
<dbReference type="eggNOG" id="COG3391">
    <property type="taxonomic scope" value="Bacteria"/>
</dbReference>
<keyword evidence="3 4" id="KW-0408">Iron</keyword>
<evidence type="ECO:0000259" key="6">
    <source>
        <dbReference type="PROSITE" id="PS51007"/>
    </source>
</evidence>
<evidence type="ECO:0000313" key="7">
    <source>
        <dbReference type="EMBL" id="KHE93198.1"/>
    </source>
</evidence>
<feature type="chain" id="PRO_5002054391" evidence="5">
    <location>
        <begin position="27"/>
        <end position="690"/>
    </location>
</feature>
<protein>
    <submittedName>
        <fullName evidence="7">Hydrazine synthase BC subunit</fullName>
    </submittedName>
</protein>
<evidence type="ECO:0000256" key="1">
    <source>
        <dbReference type="ARBA" id="ARBA00022617"/>
    </source>
</evidence>
<dbReference type="PANTHER" id="PTHR47197">
    <property type="entry name" value="PROTEIN NIRF"/>
    <property type="match status" value="1"/>
</dbReference>
<dbReference type="InterPro" id="IPR015943">
    <property type="entry name" value="WD40/YVTN_repeat-like_dom_sf"/>
</dbReference>
<dbReference type="eggNOG" id="COG1858">
    <property type="taxonomic scope" value="Bacteria"/>
</dbReference>
<feature type="domain" description="Cytochrome c" evidence="6">
    <location>
        <begin position="546"/>
        <end position="690"/>
    </location>
</feature>
<sequence>MKKKAWILGFLGAGMLSLALAQSAGAGFIQGTRVRTEHPSPFHVAVSPDGGQLALSNQSGHSVSFVDVRSRKVIGEVPVQVQPEASVYTLDGRTLFVCNAESDTVSVIDVGNKAVVKTIKVGDWPCSVKLSKDGSKAYVCCSGSMWNTVDIIDTSMNSKIGEIRTTDYGPRDIAISPDGKTAAVILDTTGKINRGVDFVDLATGRVIEHRNIYQSCNLRGVEYTPDGAYVLVTMEQPKNWLPVCEAENAQIFSNNLAVVETKRGGKVASMPLDEHNNYDGNPYGVTVSPDGKYAFVGIRSMHRVTILDLPKLLDIVVASTQEELDDMKNDLTLMIDYLVARVNVGLGPSSVVLSPDGKTMYTANYFSNSLSVIQVGDEPSVIATIQTGPEWEPLERGEPLTVPEVHYRAKHSPYKSELVRYGQFLFNEASWTLQGQYSCASCHYERGQTTGTIWDLGDEGWGSWKNTKYIRGGRYLPPFRHEGFTGHPDEIVGAASSIDRVCGRDPGFVFRSENFSPERLEALIAYIRSLEFTGSPFRKEDGSLTEAQKRGWKIFSDPKVGCMECHPGDPKNPRALFSDAQTHDVGTGRVGINGFRTTPGAVYNMRALEAGVDPYGEEYDVPIIGLDLVKEFDTPTLRDIYASGTYFHDGSAETLMNTIDNTVTTKDMHGVTSHLSNQELQDLVEFMKAL</sequence>